<organism evidence="1 2">
    <name type="scientific">Gossypium australe</name>
    <dbReference type="NCBI Taxonomy" id="47621"/>
    <lineage>
        <taxon>Eukaryota</taxon>
        <taxon>Viridiplantae</taxon>
        <taxon>Streptophyta</taxon>
        <taxon>Embryophyta</taxon>
        <taxon>Tracheophyta</taxon>
        <taxon>Spermatophyta</taxon>
        <taxon>Magnoliopsida</taxon>
        <taxon>eudicotyledons</taxon>
        <taxon>Gunneridae</taxon>
        <taxon>Pentapetalae</taxon>
        <taxon>rosids</taxon>
        <taxon>malvids</taxon>
        <taxon>Malvales</taxon>
        <taxon>Malvaceae</taxon>
        <taxon>Malvoideae</taxon>
        <taxon>Gossypium</taxon>
    </lineage>
</organism>
<dbReference type="EMBL" id="SMMG02000003">
    <property type="protein sequence ID" value="KAA3481212.1"/>
    <property type="molecule type" value="Genomic_DNA"/>
</dbReference>
<keyword evidence="2" id="KW-1185">Reference proteome</keyword>
<dbReference type="AlphaFoldDB" id="A0A5B6WK55"/>
<evidence type="ECO:0000313" key="2">
    <source>
        <dbReference type="Proteomes" id="UP000325315"/>
    </source>
</evidence>
<gene>
    <name evidence="1" type="ORF">EPI10_021590</name>
</gene>
<accession>A0A5B6WK55</accession>
<evidence type="ECO:0000313" key="1">
    <source>
        <dbReference type="EMBL" id="KAA3481212.1"/>
    </source>
</evidence>
<sequence>MVSTNLMELSFGEFNLILGMDSLVEHRVTLNYTSNMVILRSNEDTDIFLVDERQYYLFNVISALEAEKLVKKGCEAYLALVSDSDSSKLSVKDIRTGYLQIERLISLLFYCSLPHGTKGIYGTKGPASETSQSWVHPTECVLVGSTGSVCKEK</sequence>
<dbReference type="Proteomes" id="UP000325315">
    <property type="component" value="Unassembled WGS sequence"/>
</dbReference>
<comment type="caution">
    <text evidence="1">The sequence shown here is derived from an EMBL/GenBank/DDBJ whole genome shotgun (WGS) entry which is preliminary data.</text>
</comment>
<name>A0A5B6WK55_9ROSI</name>
<dbReference type="OrthoDB" id="437338at2759"/>
<protein>
    <submittedName>
        <fullName evidence="1">Uncharacterized protein</fullName>
    </submittedName>
</protein>
<proteinExistence type="predicted"/>
<reference evidence="2" key="1">
    <citation type="journal article" date="2019" name="Plant Biotechnol. J.">
        <title>Genome sequencing of the Australian wild diploid species Gossypium australe highlights disease resistance and delayed gland morphogenesis.</title>
        <authorList>
            <person name="Cai Y."/>
            <person name="Cai X."/>
            <person name="Wang Q."/>
            <person name="Wang P."/>
            <person name="Zhang Y."/>
            <person name="Cai C."/>
            <person name="Xu Y."/>
            <person name="Wang K."/>
            <person name="Zhou Z."/>
            <person name="Wang C."/>
            <person name="Geng S."/>
            <person name="Li B."/>
            <person name="Dong Q."/>
            <person name="Hou Y."/>
            <person name="Wang H."/>
            <person name="Ai P."/>
            <person name="Liu Z."/>
            <person name="Yi F."/>
            <person name="Sun M."/>
            <person name="An G."/>
            <person name="Cheng J."/>
            <person name="Zhang Y."/>
            <person name="Shi Q."/>
            <person name="Xie Y."/>
            <person name="Shi X."/>
            <person name="Chang Y."/>
            <person name="Huang F."/>
            <person name="Chen Y."/>
            <person name="Hong S."/>
            <person name="Mi L."/>
            <person name="Sun Q."/>
            <person name="Zhang L."/>
            <person name="Zhou B."/>
            <person name="Peng R."/>
            <person name="Zhang X."/>
            <person name="Liu F."/>
        </authorList>
    </citation>
    <scope>NUCLEOTIDE SEQUENCE [LARGE SCALE GENOMIC DNA]</scope>
    <source>
        <strain evidence="2">cv. PA1801</strain>
    </source>
</reference>